<dbReference type="OrthoDB" id="8300214at2759"/>
<keyword evidence="3" id="KW-0489">Methyltransferase</keyword>
<dbReference type="SUPFAM" id="SSF53335">
    <property type="entry name" value="S-adenosyl-L-methionine-dependent methyltransferases"/>
    <property type="match status" value="1"/>
</dbReference>
<evidence type="ECO:0000313" key="10">
    <source>
        <dbReference type="Proteomes" id="UP000002009"/>
    </source>
</evidence>
<comment type="pathway">
    <text evidence="1">Phospholipid metabolism; phosphatidylcholine biosynthesis.</text>
</comment>
<dbReference type="PANTHER" id="PTHR44307:SF2">
    <property type="entry name" value="PHOSPHOETHANOLAMINE METHYLTRANSFERASE ISOFORM X1"/>
    <property type="match status" value="1"/>
</dbReference>
<evidence type="ECO:0000256" key="7">
    <source>
        <dbReference type="ARBA" id="ARBA00047841"/>
    </source>
</evidence>
<dbReference type="OMA" id="WHYFGTE"/>
<dbReference type="EC" id="2.1.1.103" evidence="5"/>
<evidence type="ECO:0000256" key="3">
    <source>
        <dbReference type="ARBA" id="ARBA00022603"/>
    </source>
</evidence>
<evidence type="ECO:0000259" key="8">
    <source>
        <dbReference type="Pfam" id="PF08242"/>
    </source>
</evidence>
<evidence type="ECO:0000256" key="4">
    <source>
        <dbReference type="ARBA" id="ARBA00022679"/>
    </source>
</evidence>
<keyword evidence="10" id="KW-1185">Reference proteome</keyword>
<dbReference type="AlphaFoldDB" id="C1DYH6"/>
<keyword evidence="4" id="KW-0808">Transferase</keyword>
<evidence type="ECO:0000256" key="2">
    <source>
        <dbReference type="ARBA" id="ARBA00005189"/>
    </source>
</evidence>
<dbReference type="STRING" id="296587.C1DYH6"/>
<dbReference type="GO" id="GO:0000234">
    <property type="term" value="F:phosphoethanolamine N-methyltransferase activity"/>
    <property type="evidence" value="ECO:0007669"/>
    <property type="project" value="UniProtKB-EC"/>
</dbReference>
<evidence type="ECO:0000256" key="6">
    <source>
        <dbReference type="ARBA" id="ARBA00047619"/>
    </source>
</evidence>
<dbReference type="EMBL" id="CP001323">
    <property type="protein sequence ID" value="ACO61429.1"/>
    <property type="molecule type" value="Genomic_DNA"/>
</dbReference>
<feature type="domain" description="Methyltransferase type 12" evidence="8">
    <location>
        <begin position="86"/>
        <end position="182"/>
    </location>
</feature>
<dbReference type="KEGG" id="mis:MICPUN_55938"/>
<dbReference type="Pfam" id="PF08242">
    <property type="entry name" value="Methyltransf_12"/>
    <property type="match status" value="1"/>
</dbReference>
<dbReference type="eggNOG" id="KOG1269">
    <property type="taxonomic scope" value="Eukaryota"/>
</dbReference>
<evidence type="ECO:0000313" key="9">
    <source>
        <dbReference type="EMBL" id="ACO61429.1"/>
    </source>
</evidence>
<dbReference type="RefSeq" id="XP_002500171.1">
    <property type="nucleotide sequence ID" value="XM_002500125.1"/>
</dbReference>
<reference evidence="9 10" key="1">
    <citation type="journal article" date="2009" name="Science">
        <title>Green evolution and dynamic adaptations revealed by genomes of the marine picoeukaryotes Micromonas.</title>
        <authorList>
            <person name="Worden A.Z."/>
            <person name="Lee J.H."/>
            <person name="Mock T."/>
            <person name="Rouze P."/>
            <person name="Simmons M.P."/>
            <person name="Aerts A.L."/>
            <person name="Allen A.E."/>
            <person name="Cuvelier M.L."/>
            <person name="Derelle E."/>
            <person name="Everett M.V."/>
            <person name="Foulon E."/>
            <person name="Grimwood J."/>
            <person name="Gundlach H."/>
            <person name="Henrissat B."/>
            <person name="Napoli C."/>
            <person name="McDonald S.M."/>
            <person name="Parker M.S."/>
            <person name="Rombauts S."/>
            <person name="Salamov A."/>
            <person name="Von Dassow P."/>
            <person name="Badger J.H."/>
            <person name="Coutinho P.M."/>
            <person name="Demir E."/>
            <person name="Dubchak I."/>
            <person name="Gentemann C."/>
            <person name="Eikrem W."/>
            <person name="Gready J.E."/>
            <person name="John U."/>
            <person name="Lanier W."/>
            <person name="Lindquist E.A."/>
            <person name="Lucas S."/>
            <person name="Mayer K.F."/>
            <person name="Moreau H."/>
            <person name="Not F."/>
            <person name="Otillar R."/>
            <person name="Panaud O."/>
            <person name="Pangilinan J."/>
            <person name="Paulsen I."/>
            <person name="Piegu B."/>
            <person name="Poliakov A."/>
            <person name="Robbens S."/>
            <person name="Schmutz J."/>
            <person name="Toulza E."/>
            <person name="Wyss T."/>
            <person name="Zelensky A."/>
            <person name="Zhou K."/>
            <person name="Armbrust E.V."/>
            <person name="Bhattacharya D."/>
            <person name="Goodenough U.W."/>
            <person name="Van de Peer Y."/>
            <person name="Grigoriev I.V."/>
        </authorList>
    </citation>
    <scope>NUCLEOTIDE SEQUENCE [LARGE SCALE GENOMIC DNA]</scope>
    <source>
        <strain evidence="10">RCC299 / NOUM17</strain>
    </source>
</reference>
<dbReference type="Proteomes" id="UP000002009">
    <property type="component" value="Chromosome 2"/>
</dbReference>
<dbReference type="GeneID" id="8241362"/>
<comment type="catalytic activity">
    <reaction evidence="7">
        <text>N-methylethanolamine phosphate + S-adenosyl-L-methionine = N,N-dimethylethanolamine phosphate + S-adenosyl-L-homocysteine + H(+)</text>
        <dbReference type="Rhea" id="RHEA:25321"/>
        <dbReference type="ChEBI" id="CHEBI:15378"/>
        <dbReference type="ChEBI" id="CHEBI:57781"/>
        <dbReference type="ChEBI" id="CHEBI:57856"/>
        <dbReference type="ChEBI" id="CHEBI:58641"/>
        <dbReference type="ChEBI" id="CHEBI:59789"/>
        <dbReference type="EC" id="2.1.1.103"/>
    </reaction>
    <physiologicalReaction direction="left-to-right" evidence="7">
        <dbReference type="Rhea" id="RHEA:25322"/>
    </physiologicalReaction>
</comment>
<dbReference type="InterPro" id="IPR013217">
    <property type="entry name" value="Methyltransf_12"/>
</dbReference>
<dbReference type="Gene3D" id="3.40.50.150">
    <property type="entry name" value="Vaccinia Virus protein VP39"/>
    <property type="match status" value="1"/>
</dbReference>
<organism evidence="9 10">
    <name type="scientific">Micromonas commoda (strain RCC299 / NOUM17 / CCMP2709)</name>
    <name type="common">Picoplanktonic green alga</name>
    <dbReference type="NCBI Taxonomy" id="296587"/>
    <lineage>
        <taxon>Eukaryota</taxon>
        <taxon>Viridiplantae</taxon>
        <taxon>Chlorophyta</taxon>
        <taxon>Mamiellophyceae</taxon>
        <taxon>Mamiellales</taxon>
        <taxon>Mamiellaceae</taxon>
        <taxon>Micromonas</taxon>
    </lineage>
</organism>
<evidence type="ECO:0000256" key="1">
    <source>
        <dbReference type="ARBA" id="ARBA00004969"/>
    </source>
</evidence>
<gene>
    <name evidence="9" type="ORF">MICPUN_55938</name>
</gene>
<dbReference type="CDD" id="cd02440">
    <property type="entry name" value="AdoMet_MTases"/>
    <property type="match status" value="1"/>
</dbReference>
<comment type="catalytic activity">
    <reaction evidence="6">
        <text>N,N-dimethylethanolamine phosphate + S-adenosyl-L-methionine = phosphocholine + S-adenosyl-L-homocysteine + H(+)</text>
        <dbReference type="Rhea" id="RHEA:25325"/>
        <dbReference type="ChEBI" id="CHEBI:15378"/>
        <dbReference type="ChEBI" id="CHEBI:57856"/>
        <dbReference type="ChEBI" id="CHEBI:58641"/>
        <dbReference type="ChEBI" id="CHEBI:59789"/>
        <dbReference type="ChEBI" id="CHEBI:295975"/>
        <dbReference type="EC" id="2.1.1.103"/>
    </reaction>
    <physiologicalReaction direction="left-to-right" evidence="6">
        <dbReference type="Rhea" id="RHEA:25326"/>
    </physiologicalReaction>
</comment>
<sequence length="294" mass="32741">MSPDSTANPAMDVDFQKMGIYIDGRTKNELDELLAAKKDAEITARDLYGFSCMHYLDDGPMNEAASFFGLSRDDSVDTDAPPKKILDFGAGFAGDARVMASEFPGCELTCVEVQPHIHAAAERFTALVGASARCKHQCLDIFNEPVVNAPFDHLFSVLVILHIPERDRLWRSLAATLKPGGTAYVEDYFAARPLTDEDKAQLAGPVACPYLPSREEYERTLKDAGFVDVRWETMNERWAPFVSSRLAKFREARDRNVRVHGEALTAELDLFYSTVQQLFARGNLGGVRIRARKA</sequence>
<dbReference type="InParanoid" id="C1DYH6"/>
<dbReference type="InterPro" id="IPR029063">
    <property type="entry name" value="SAM-dependent_MTases_sf"/>
</dbReference>
<accession>C1DYH6</accession>
<protein>
    <recommendedName>
        <fullName evidence="5">phosphoethanolamine N-methyltransferase</fullName>
        <ecNumber evidence="5">2.1.1.103</ecNumber>
    </recommendedName>
</protein>
<comment type="pathway">
    <text evidence="2">Lipid metabolism.</text>
</comment>
<dbReference type="PANTHER" id="PTHR44307">
    <property type="entry name" value="PHOSPHOETHANOLAMINE METHYLTRANSFERASE"/>
    <property type="match status" value="1"/>
</dbReference>
<evidence type="ECO:0000256" key="5">
    <source>
        <dbReference type="ARBA" id="ARBA00035674"/>
    </source>
</evidence>
<name>C1DYH6_MICCC</name>
<proteinExistence type="predicted"/>
<dbReference type="GO" id="GO:0032259">
    <property type="term" value="P:methylation"/>
    <property type="evidence" value="ECO:0007669"/>
    <property type="project" value="UniProtKB-KW"/>
</dbReference>